<proteinExistence type="predicted"/>
<dbReference type="EMBL" id="CP020559">
    <property type="protein sequence ID" value="ARE88624.1"/>
    <property type="molecule type" value="Genomic_DNA"/>
</dbReference>
<evidence type="ECO:0000313" key="4">
    <source>
        <dbReference type="Proteomes" id="UP000192478"/>
    </source>
</evidence>
<dbReference type="InterPro" id="IPR027417">
    <property type="entry name" value="P-loop_NTPase"/>
</dbReference>
<dbReference type="AlphaFoldDB" id="A0AAC9RK74"/>
<protein>
    <recommendedName>
        <fullName evidence="5">SynChlorMet cassette protein ScmC</fullName>
    </recommendedName>
</protein>
<accession>A0AAC9RK74</accession>
<dbReference type="Proteomes" id="UP000177894">
    <property type="component" value="Chromosome"/>
</dbReference>
<dbReference type="Proteomes" id="UP000192478">
    <property type="component" value="Chromosome"/>
</dbReference>
<gene>
    <name evidence="1" type="ORF">BJL90_20280</name>
    <name evidence="2" type="ORF">CLFO_30300</name>
</gene>
<reference evidence="2 4" key="2">
    <citation type="submission" date="2017-03" db="EMBL/GenBank/DDBJ databases">
        <title>Complete sequence of Clostridium formicaceticum DSM 92.</title>
        <authorList>
            <person name="Poehlein A."/>
            <person name="Karl M."/>
            <person name="Bengelsdorf F.R."/>
            <person name="Duerre P."/>
            <person name="Daniel R."/>
        </authorList>
    </citation>
    <scope>NUCLEOTIDE SEQUENCE [LARGE SCALE GENOMIC DNA]</scope>
    <source>
        <strain evidence="2 4">DSM 92</strain>
    </source>
</reference>
<dbReference type="EMBL" id="CP017603">
    <property type="protein sequence ID" value="AOY77995.1"/>
    <property type="molecule type" value="Genomic_DNA"/>
</dbReference>
<evidence type="ECO:0000313" key="1">
    <source>
        <dbReference type="EMBL" id="AOY77995.1"/>
    </source>
</evidence>
<evidence type="ECO:0000313" key="3">
    <source>
        <dbReference type="Proteomes" id="UP000177894"/>
    </source>
</evidence>
<organism evidence="2 4">
    <name type="scientific">Clostridium formicaceticum</name>
    <dbReference type="NCBI Taxonomy" id="1497"/>
    <lineage>
        <taxon>Bacteria</taxon>
        <taxon>Bacillati</taxon>
        <taxon>Bacillota</taxon>
        <taxon>Clostridia</taxon>
        <taxon>Eubacteriales</taxon>
        <taxon>Clostridiaceae</taxon>
        <taxon>Clostridium</taxon>
    </lineage>
</organism>
<evidence type="ECO:0008006" key="5">
    <source>
        <dbReference type="Google" id="ProtNLM"/>
    </source>
</evidence>
<keyword evidence="3" id="KW-1185">Reference proteome</keyword>
<evidence type="ECO:0000313" key="2">
    <source>
        <dbReference type="EMBL" id="ARE88624.1"/>
    </source>
</evidence>
<dbReference type="Gene3D" id="3.40.50.300">
    <property type="entry name" value="P-loop containing nucleotide triphosphate hydrolases"/>
    <property type="match status" value="1"/>
</dbReference>
<dbReference type="KEGG" id="cfm:BJL90_20280"/>
<dbReference type="RefSeq" id="WP_070972516.1">
    <property type="nucleotide sequence ID" value="NZ_CP017603.1"/>
</dbReference>
<reference evidence="1 3" key="1">
    <citation type="submission" date="2016-10" db="EMBL/GenBank/DDBJ databases">
        <title>Complete Genome Sequence of Acetogen Clostridium formicoaceticum ATCC 27076.</title>
        <authorList>
            <person name="Bao T."/>
            <person name="Cheng C."/>
            <person name="Zhao J."/>
            <person name="Yang S.-T."/>
            <person name="Wang J."/>
            <person name="Wang M."/>
        </authorList>
    </citation>
    <scope>NUCLEOTIDE SEQUENCE [LARGE SCALE GENOMIC DNA]</scope>
    <source>
        <strain evidence="1 3">ATCC 27076</strain>
    </source>
</reference>
<name>A0AAC9RK74_9CLOT</name>
<sequence length="239" mass="27137">MDLYKIADLTVKMKCFGETLLKQGKAYRMDAVGPIDIIIQIKNEELKKNREKYPHLTANEWEYIQTGFVFSSALLEFDGFCLHASAVAHDNRAVLFSGPCGIGKSTHASLWQQHFGKDKAVIINDDKPALRLVEDNFYVYGTPWSGKSHLNTNIKVPLQAIVFIEQAEENHIRPLNNKEAAQMLIYQSLRPNSDRDKMSRLLTLLDTLLKKAPVYQMACTVSADAVKLAYETTNKERMK</sequence>
<dbReference type="SUPFAM" id="SSF53795">
    <property type="entry name" value="PEP carboxykinase-like"/>
    <property type="match status" value="1"/>
</dbReference>